<dbReference type="Proteomes" id="UP000272400">
    <property type="component" value="Unassembled WGS sequence"/>
</dbReference>
<protein>
    <submittedName>
        <fullName evidence="5">Nitronate monooxygenase</fullName>
    </submittedName>
</protein>
<dbReference type="SUPFAM" id="SSF51412">
    <property type="entry name" value="Inosine monophosphate dehydrogenase (IMPDH)"/>
    <property type="match status" value="1"/>
</dbReference>
<gene>
    <name evidence="5" type="ORF">EDD29_2275</name>
</gene>
<dbReference type="PANTHER" id="PTHR32332">
    <property type="entry name" value="2-NITROPROPANE DIOXYGENASE"/>
    <property type="match status" value="1"/>
</dbReference>
<dbReference type="Pfam" id="PF03060">
    <property type="entry name" value="NMO"/>
    <property type="match status" value="1"/>
</dbReference>
<sequence length="327" mass="33258">MTPVCRMLGMRSPVVQAPIGSASTPELAAAVARAGGLGTLALTWAPAAEVGPRVARTLALSDGAPIAVNLVLAFPVADRLAECLDAGARIVSTFWGDPAPLNPRIKAAGAVHLHTVGSAAEAVAAADSGVDVIIAQGAEAGGHVWGKVPTMALVPAVVDALAGRAPVIAAGGIADGRGLAAALALGAQAAWMGTRFLASHEAATHDEYRRQVLAASETASTYTLAFDGGWPAAPHRALHNSTLDAWTTAGRPPAPNRPGEGDVLAHDPSGRPHLRYADTIPLPTMNGDLEAMALYAGTSAALVHEVLPAPQIITDTVHQARRILTPT</sequence>
<dbReference type="EMBL" id="RJKE01000001">
    <property type="protein sequence ID" value="ROO84747.1"/>
    <property type="molecule type" value="Genomic_DNA"/>
</dbReference>
<evidence type="ECO:0000256" key="2">
    <source>
        <dbReference type="ARBA" id="ARBA00022643"/>
    </source>
</evidence>
<feature type="region of interest" description="Disordered" evidence="4">
    <location>
        <begin position="245"/>
        <end position="272"/>
    </location>
</feature>
<dbReference type="AlphaFoldDB" id="A0A3N1CTV2"/>
<evidence type="ECO:0000256" key="4">
    <source>
        <dbReference type="SAM" id="MobiDB-lite"/>
    </source>
</evidence>
<evidence type="ECO:0000256" key="1">
    <source>
        <dbReference type="ARBA" id="ARBA00022630"/>
    </source>
</evidence>
<evidence type="ECO:0000313" key="6">
    <source>
        <dbReference type="Proteomes" id="UP000272400"/>
    </source>
</evidence>
<reference evidence="5 6" key="1">
    <citation type="submission" date="2018-11" db="EMBL/GenBank/DDBJ databases">
        <title>Sequencing the genomes of 1000 actinobacteria strains.</title>
        <authorList>
            <person name="Klenk H.-P."/>
        </authorList>
    </citation>
    <scope>NUCLEOTIDE SEQUENCE [LARGE SCALE GENOMIC DNA]</scope>
    <source>
        <strain evidence="5 6">DSM 44254</strain>
    </source>
</reference>
<dbReference type="GO" id="GO:0018580">
    <property type="term" value="F:nitronate monooxygenase activity"/>
    <property type="evidence" value="ECO:0007669"/>
    <property type="project" value="InterPro"/>
</dbReference>
<name>A0A3N1CTV2_9ACTN</name>
<keyword evidence="6" id="KW-1185">Reference proteome</keyword>
<dbReference type="Gene3D" id="3.20.20.70">
    <property type="entry name" value="Aldolase class I"/>
    <property type="match status" value="1"/>
</dbReference>
<keyword evidence="2" id="KW-0288">FMN</keyword>
<evidence type="ECO:0000313" key="5">
    <source>
        <dbReference type="EMBL" id="ROO84747.1"/>
    </source>
</evidence>
<evidence type="ECO:0000256" key="3">
    <source>
        <dbReference type="ARBA" id="ARBA00023002"/>
    </source>
</evidence>
<organism evidence="5 6">
    <name type="scientific">Actinocorallia herbida</name>
    <dbReference type="NCBI Taxonomy" id="58109"/>
    <lineage>
        <taxon>Bacteria</taxon>
        <taxon>Bacillati</taxon>
        <taxon>Actinomycetota</taxon>
        <taxon>Actinomycetes</taxon>
        <taxon>Streptosporangiales</taxon>
        <taxon>Thermomonosporaceae</taxon>
        <taxon>Actinocorallia</taxon>
    </lineage>
</organism>
<feature type="compositionally biased region" description="Basic and acidic residues" evidence="4">
    <location>
        <begin position="259"/>
        <end position="270"/>
    </location>
</feature>
<dbReference type="InterPro" id="IPR013785">
    <property type="entry name" value="Aldolase_TIM"/>
</dbReference>
<dbReference type="InterPro" id="IPR004136">
    <property type="entry name" value="NMO"/>
</dbReference>
<keyword evidence="5" id="KW-0503">Monooxygenase</keyword>
<comment type="caution">
    <text evidence="5">The sequence shown here is derived from an EMBL/GenBank/DDBJ whole genome shotgun (WGS) entry which is preliminary data.</text>
</comment>
<dbReference type="CDD" id="cd04730">
    <property type="entry name" value="NPD_like"/>
    <property type="match status" value="1"/>
</dbReference>
<keyword evidence="1" id="KW-0285">Flavoprotein</keyword>
<dbReference type="PANTHER" id="PTHR32332:SF20">
    <property type="entry name" value="2-NITROPROPANE DIOXYGENASE-LIKE PROTEIN"/>
    <property type="match status" value="1"/>
</dbReference>
<proteinExistence type="predicted"/>
<accession>A0A3N1CTV2</accession>
<keyword evidence="3" id="KW-0560">Oxidoreductase</keyword>